<keyword evidence="11" id="KW-0274">FAD</keyword>
<feature type="binding site" description="axial binding residue" evidence="16">
    <location>
        <position position="418"/>
    </location>
    <ligand>
        <name>heme</name>
        <dbReference type="ChEBI" id="CHEBI:30413"/>
    </ligand>
    <ligandPart>
        <name>Fe</name>
        <dbReference type="ChEBI" id="CHEBI:18248"/>
    </ligandPart>
</feature>
<keyword evidence="15 17" id="KW-0503">Monooxygenase</keyword>
<evidence type="ECO:0000256" key="2">
    <source>
        <dbReference type="ARBA" id="ARBA00001971"/>
    </source>
</evidence>
<evidence type="ECO:0000256" key="5">
    <source>
        <dbReference type="ARBA" id="ARBA00010617"/>
    </source>
</evidence>
<gene>
    <name evidence="19" type="ORF">NVS88_07440</name>
</gene>
<feature type="region of interest" description="Disordered" evidence="18">
    <location>
        <begin position="1"/>
        <end position="20"/>
    </location>
</feature>
<dbReference type="Proteomes" id="UP001152755">
    <property type="component" value="Unassembled WGS sequence"/>
</dbReference>
<dbReference type="InterPro" id="IPR001128">
    <property type="entry name" value="Cyt_P450"/>
</dbReference>
<evidence type="ECO:0000256" key="7">
    <source>
        <dbReference type="ARBA" id="ARBA00022617"/>
    </source>
</evidence>
<dbReference type="EMBL" id="JANRHA010000004">
    <property type="protein sequence ID" value="MDG3014389.1"/>
    <property type="molecule type" value="Genomic_DNA"/>
</dbReference>
<evidence type="ECO:0000256" key="15">
    <source>
        <dbReference type="ARBA" id="ARBA00023033"/>
    </source>
</evidence>
<keyword evidence="14 16" id="KW-0408">Iron</keyword>
<keyword evidence="20" id="KW-1185">Reference proteome</keyword>
<dbReference type="InterPro" id="IPR017972">
    <property type="entry name" value="Cyt_P450_CS"/>
</dbReference>
<keyword evidence="6" id="KW-0813">Transport</keyword>
<dbReference type="RefSeq" id="WP_332519571.1">
    <property type="nucleotide sequence ID" value="NZ_JANRHA010000004.1"/>
</dbReference>
<dbReference type="AlphaFoldDB" id="A0A9X4RD77"/>
<accession>A0A9X4RD77</accession>
<dbReference type="CDD" id="cd11068">
    <property type="entry name" value="CYP120A1"/>
    <property type="match status" value="1"/>
</dbReference>
<dbReference type="PROSITE" id="PS00086">
    <property type="entry name" value="CYTOCHROME_P450"/>
    <property type="match status" value="1"/>
</dbReference>
<evidence type="ECO:0000256" key="3">
    <source>
        <dbReference type="ARBA" id="ARBA00001974"/>
    </source>
</evidence>
<dbReference type="Pfam" id="PF00067">
    <property type="entry name" value="p450"/>
    <property type="match status" value="1"/>
</dbReference>
<name>A0A9X4RD77_9ACTN</name>
<evidence type="ECO:0000313" key="20">
    <source>
        <dbReference type="Proteomes" id="UP001152755"/>
    </source>
</evidence>
<comment type="similarity">
    <text evidence="4">In the N-terminal section; belongs to the cytochrome P450 family.</text>
</comment>
<evidence type="ECO:0000256" key="17">
    <source>
        <dbReference type="RuleBase" id="RU000461"/>
    </source>
</evidence>
<dbReference type="GO" id="GO:0020037">
    <property type="term" value="F:heme binding"/>
    <property type="evidence" value="ECO:0007669"/>
    <property type="project" value="InterPro"/>
</dbReference>
<evidence type="ECO:0000256" key="9">
    <source>
        <dbReference type="ARBA" id="ARBA00022643"/>
    </source>
</evidence>
<evidence type="ECO:0000313" key="19">
    <source>
        <dbReference type="EMBL" id="MDG3014389.1"/>
    </source>
</evidence>
<evidence type="ECO:0000256" key="18">
    <source>
        <dbReference type="SAM" id="MobiDB-lite"/>
    </source>
</evidence>
<dbReference type="InterPro" id="IPR002401">
    <property type="entry name" value="Cyt_P450_E_grp-I"/>
</dbReference>
<comment type="cofactor">
    <cofactor evidence="2 16">
        <name>heme</name>
        <dbReference type="ChEBI" id="CHEBI:30413"/>
    </cofactor>
</comment>
<keyword evidence="7 16" id="KW-0349">Heme</keyword>
<dbReference type="GO" id="GO:0004497">
    <property type="term" value="F:monooxygenase activity"/>
    <property type="evidence" value="ECO:0007669"/>
    <property type="project" value="UniProtKB-KW"/>
</dbReference>
<dbReference type="PANTHER" id="PTHR24305:SF166">
    <property type="entry name" value="CYTOCHROME P450 12A4, MITOCHONDRIAL-RELATED"/>
    <property type="match status" value="1"/>
</dbReference>
<evidence type="ECO:0000256" key="8">
    <source>
        <dbReference type="ARBA" id="ARBA00022630"/>
    </source>
</evidence>
<comment type="cofactor">
    <cofactor evidence="3">
        <name>FAD</name>
        <dbReference type="ChEBI" id="CHEBI:57692"/>
    </cofactor>
</comment>
<dbReference type="PRINTS" id="PR00385">
    <property type="entry name" value="P450"/>
</dbReference>
<keyword evidence="12" id="KW-0521">NADP</keyword>
<dbReference type="InterPro" id="IPR050121">
    <property type="entry name" value="Cytochrome_P450_monoxygenase"/>
</dbReference>
<comment type="caution">
    <text evidence="19">The sequence shown here is derived from an EMBL/GenBank/DDBJ whole genome shotgun (WGS) entry which is preliminary data.</text>
</comment>
<dbReference type="SUPFAM" id="SSF48264">
    <property type="entry name" value="Cytochrome P450"/>
    <property type="match status" value="1"/>
</dbReference>
<dbReference type="GO" id="GO:0016705">
    <property type="term" value="F:oxidoreductase activity, acting on paired donors, with incorporation or reduction of molecular oxygen"/>
    <property type="evidence" value="ECO:0007669"/>
    <property type="project" value="InterPro"/>
</dbReference>
<dbReference type="FunFam" id="1.10.630.10:FF:000040">
    <property type="entry name" value="Bifunctional cytochrome P450/NADPH--P450 reductase"/>
    <property type="match status" value="1"/>
</dbReference>
<evidence type="ECO:0000256" key="6">
    <source>
        <dbReference type="ARBA" id="ARBA00022448"/>
    </source>
</evidence>
<sequence length="470" mass="52240">MTADDDPQTRAGHTALAPLPHPSGRLPLIGDLLRLDPTRPTQREMVMARELGPIFEIKIGAHPIVIVAGAGPAAKVLDESRFAKALVPPLTKLRDLAGDGLFTAYNSEPNWALAHRILGPSFSQSAMRNYHRAMLGAVEDLCAHWDAATGPVDVSADMNKLALEVIGRAGFDYTFHAFDSDRDPFVDAMTRALGFVTRTSNDVALLRMIFGRRAAAQHPRDIAYLHRTVDDVIARRRSGQAPAHDDLLQAMLDTPDPETGARLDDENIRNQVITFLVAGHETTAGALSFALYHLSRHPEVLARARAEVDALWPPDEPAVPEYEQVAKLRYVRQVISETLRLWPSGPGFFRKAREDTVVGGRHLLRRGQPILVLLLGLHRDPAWGPDPEAFDPDRFTPEQIRRRSAHVYKPFGTGARSCIGRQFALHEATLALALLIRRFDFSGEPGYQLKIQEQLTLKPEGFRLSLRPRR</sequence>
<dbReference type="InterPro" id="IPR036396">
    <property type="entry name" value="Cyt_P450_sf"/>
</dbReference>
<keyword evidence="9" id="KW-0288">FMN</keyword>
<dbReference type="GO" id="GO:0005506">
    <property type="term" value="F:iron ion binding"/>
    <property type="evidence" value="ECO:0007669"/>
    <property type="project" value="InterPro"/>
</dbReference>
<keyword evidence="8" id="KW-0285">Flavoprotein</keyword>
<evidence type="ECO:0000256" key="13">
    <source>
        <dbReference type="ARBA" id="ARBA00023002"/>
    </source>
</evidence>
<evidence type="ECO:0000256" key="14">
    <source>
        <dbReference type="ARBA" id="ARBA00023004"/>
    </source>
</evidence>
<evidence type="ECO:0000256" key="4">
    <source>
        <dbReference type="ARBA" id="ARBA00010018"/>
    </source>
</evidence>
<evidence type="ECO:0000256" key="11">
    <source>
        <dbReference type="ARBA" id="ARBA00022827"/>
    </source>
</evidence>
<dbReference type="PANTHER" id="PTHR24305">
    <property type="entry name" value="CYTOCHROME P450"/>
    <property type="match status" value="1"/>
</dbReference>
<evidence type="ECO:0000256" key="1">
    <source>
        <dbReference type="ARBA" id="ARBA00001917"/>
    </source>
</evidence>
<comment type="cofactor">
    <cofactor evidence="1">
        <name>FMN</name>
        <dbReference type="ChEBI" id="CHEBI:58210"/>
    </cofactor>
</comment>
<comment type="similarity">
    <text evidence="5 17">Belongs to the cytochrome P450 family.</text>
</comment>
<reference evidence="19" key="1">
    <citation type="submission" date="2022-08" db="EMBL/GenBank/DDBJ databases">
        <title>Genome analysis of Corynebacteriales strain.</title>
        <authorList>
            <person name="Lee S.D."/>
        </authorList>
    </citation>
    <scope>NUCLEOTIDE SEQUENCE</scope>
    <source>
        <strain evidence="19">D3-21</strain>
    </source>
</reference>
<organism evidence="19 20">
    <name type="scientific">Speluncibacter jeojiensis</name>
    <dbReference type="NCBI Taxonomy" id="2710754"/>
    <lineage>
        <taxon>Bacteria</taxon>
        <taxon>Bacillati</taxon>
        <taxon>Actinomycetota</taxon>
        <taxon>Actinomycetes</taxon>
        <taxon>Mycobacteriales</taxon>
        <taxon>Speluncibacteraceae</taxon>
        <taxon>Speluncibacter</taxon>
    </lineage>
</organism>
<evidence type="ECO:0000256" key="10">
    <source>
        <dbReference type="ARBA" id="ARBA00022723"/>
    </source>
</evidence>
<proteinExistence type="inferred from homology"/>
<keyword evidence="13 17" id="KW-0560">Oxidoreductase</keyword>
<protein>
    <submittedName>
        <fullName evidence="19">Cytochrome P450</fullName>
    </submittedName>
</protein>
<dbReference type="Gene3D" id="1.10.630.10">
    <property type="entry name" value="Cytochrome P450"/>
    <property type="match status" value="1"/>
</dbReference>
<keyword evidence="10 16" id="KW-0479">Metal-binding</keyword>
<evidence type="ECO:0000256" key="16">
    <source>
        <dbReference type="PIRSR" id="PIRSR602401-1"/>
    </source>
</evidence>
<dbReference type="PRINTS" id="PR00463">
    <property type="entry name" value="EP450I"/>
</dbReference>
<evidence type="ECO:0000256" key="12">
    <source>
        <dbReference type="ARBA" id="ARBA00022857"/>
    </source>
</evidence>